<evidence type="ECO:0000313" key="5">
    <source>
        <dbReference type="EMBL" id="RLK07496.1"/>
    </source>
</evidence>
<evidence type="ECO:0000256" key="2">
    <source>
        <dbReference type="ARBA" id="ARBA00022525"/>
    </source>
</evidence>
<dbReference type="AlphaFoldDB" id="A0A497ZR69"/>
<evidence type="ECO:0000313" key="6">
    <source>
        <dbReference type="Proteomes" id="UP000271700"/>
    </source>
</evidence>
<dbReference type="InterPro" id="IPR015943">
    <property type="entry name" value="WD40/YVTN_repeat-like_dom_sf"/>
</dbReference>
<feature type="domain" description="Peptidase M10 serralysin C-terminal" evidence="4">
    <location>
        <begin position="386"/>
        <end position="455"/>
    </location>
</feature>
<name>A0A497ZR69_9RHOB</name>
<dbReference type="SUPFAM" id="SSF50956">
    <property type="entry name" value="Thermostable phytase (3-phytase)"/>
    <property type="match status" value="1"/>
</dbReference>
<reference evidence="5 6" key="1">
    <citation type="submission" date="2018-10" db="EMBL/GenBank/DDBJ databases">
        <title>Genomic Encyclopedia of Archaeal and Bacterial Type Strains, Phase II (KMG-II): from individual species to whole genera.</title>
        <authorList>
            <person name="Goeker M."/>
        </authorList>
    </citation>
    <scope>NUCLEOTIDE SEQUENCE [LARGE SCALE GENOMIC DNA]</scope>
    <source>
        <strain evidence="5 6">DSM 29317</strain>
    </source>
</reference>
<protein>
    <recommendedName>
        <fullName evidence="4">Peptidase M10 serralysin C-terminal domain-containing protein</fullName>
    </recommendedName>
</protein>
<dbReference type="GO" id="GO:0005615">
    <property type="term" value="C:extracellular space"/>
    <property type="evidence" value="ECO:0007669"/>
    <property type="project" value="InterPro"/>
</dbReference>
<organism evidence="5 6">
    <name type="scientific">Ruegeria conchae</name>
    <dbReference type="NCBI Taxonomy" id="981384"/>
    <lineage>
        <taxon>Bacteria</taxon>
        <taxon>Pseudomonadati</taxon>
        <taxon>Pseudomonadota</taxon>
        <taxon>Alphaproteobacteria</taxon>
        <taxon>Rhodobacterales</taxon>
        <taxon>Roseobacteraceae</taxon>
        <taxon>Ruegeria</taxon>
    </lineage>
</organism>
<keyword evidence="6" id="KW-1185">Reference proteome</keyword>
<dbReference type="GO" id="GO:0004553">
    <property type="term" value="F:hydrolase activity, hydrolyzing O-glycosyl compounds"/>
    <property type="evidence" value="ECO:0007669"/>
    <property type="project" value="InterPro"/>
</dbReference>
<dbReference type="InterPro" id="IPR002105">
    <property type="entry name" value="Dockerin_1_rpt"/>
</dbReference>
<dbReference type="Pfam" id="PF00404">
    <property type="entry name" value="Dockerin_1"/>
    <property type="match status" value="1"/>
</dbReference>
<keyword evidence="3" id="KW-0677">Repeat</keyword>
<dbReference type="Gene3D" id="2.150.10.10">
    <property type="entry name" value="Serralysin-like metalloprotease, C-terminal"/>
    <property type="match status" value="1"/>
</dbReference>
<dbReference type="InterPro" id="IPR011049">
    <property type="entry name" value="Serralysin-like_metalloprot_C"/>
</dbReference>
<dbReference type="RefSeq" id="WP_010441454.1">
    <property type="nucleotide sequence ID" value="NZ_AEYW01000012.1"/>
</dbReference>
<dbReference type="Gene3D" id="2.130.10.10">
    <property type="entry name" value="YVTN repeat-like/Quinoprotein amine dehydrogenase"/>
    <property type="match status" value="1"/>
</dbReference>
<proteinExistence type="predicted"/>
<dbReference type="SUPFAM" id="SSF51120">
    <property type="entry name" value="beta-Roll"/>
    <property type="match status" value="1"/>
</dbReference>
<dbReference type="Pfam" id="PF08548">
    <property type="entry name" value="Peptidase_M10_C"/>
    <property type="match status" value="1"/>
</dbReference>
<dbReference type="InterPro" id="IPR036439">
    <property type="entry name" value="Dockerin_dom_sf"/>
</dbReference>
<dbReference type="Gene3D" id="1.10.1330.10">
    <property type="entry name" value="Dockerin domain"/>
    <property type="match status" value="1"/>
</dbReference>
<evidence type="ECO:0000256" key="3">
    <source>
        <dbReference type="ARBA" id="ARBA00022737"/>
    </source>
</evidence>
<comment type="caution">
    <text evidence="5">The sequence shown here is derived from an EMBL/GenBank/DDBJ whole genome shotgun (WGS) entry which is preliminary data.</text>
</comment>
<dbReference type="OrthoDB" id="9342475at2"/>
<accession>A0A497ZR69</accession>
<dbReference type="GO" id="GO:0000272">
    <property type="term" value="P:polysaccharide catabolic process"/>
    <property type="evidence" value="ECO:0007669"/>
    <property type="project" value="InterPro"/>
</dbReference>
<dbReference type="STRING" id="981384.GCA_000192475_02218"/>
<dbReference type="GO" id="GO:0005509">
    <property type="term" value="F:calcium ion binding"/>
    <property type="evidence" value="ECO:0007669"/>
    <property type="project" value="InterPro"/>
</dbReference>
<comment type="subcellular location">
    <subcellularLocation>
        <location evidence="1">Secreted</location>
    </subcellularLocation>
</comment>
<gene>
    <name evidence="5" type="ORF">CLV75_2622</name>
</gene>
<dbReference type="EMBL" id="RCCT01000003">
    <property type="protein sequence ID" value="RLK07496.1"/>
    <property type="molecule type" value="Genomic_DNA"/>
</dbReference>
<evidence type="ECO:0000259" key="4">
    <source>
        <dbReference type="Pfam" id="PF08548"/>
    </source>
</evidence>
<dbReference type="InterPro" id="IPR013858">
    <property type="entry name" value="Peptidase_M10B_C"/>
</dbReference>
<sequence>MKLQFESVVATGTAALDSGIGDTALKTFNGETYLYSITGPGGGIVSWQLGSEVSPQEIDQQYFDASISYQVGRSGIPIQLASGDQLILDVDTATGLIGYDLNPDGSIGSIRETNTLSGGGDISAATQLTVGTNEILTLAQTDTGQLATYHINVDGTLNVINSVAGSADELRALQVGSKHFVMAIDAASSSIQPYLVDQNSGVLSAVDGNTSIQSLGISAPNAIEVVQAYGKSWVVVAGSQSNSIGVMELGDDGQLRPTNHVLDTLHTRFESVQDLSVIEVEGRVFVLAGGGDDGVTLFTMTPDGQLIHMDSLADTLETGLQNVESLSIAHVGDELQVFATSQTDPGITHLSVSVADLGIVSQGFGSVTGTAQDDLLSGGILDSTLNGGAGGDILITGTSSTIMTGGAGADVFVIRQSSGPTVISDFQAGTDRLDLSHYPFLRTPAQLDFTSTATGARITYLEETIDLISDSNTPLTSTQMFGSGFGGPDHIPVDLGAGPDNNSSEGLAGAFTLDASVRNPALRDAKIRFTPDGGSTLTAQANEYGEFDLEVPDGTFPGQLEIIKSYSTASSEITALDALQVLRMSVGLYPTWGSTAAENFIAADITRDGSVNALDALAILQVAVGQPTAHGAEWVFLDANENLSDISRNNVNYDTSVDVTIIDGALTLDMTAILLGNVEAV</sequence>
<evidence type="ECO:0000256" key="1">
    <source>
        <dbReference type="ARBA" id="ARBA00004613"/>
    </source>
</evidence>
<keyword evidence="2" id="KW-0964">Secreted</keyword>
<dbReference type="Proteomes" id="UP000271700">
    <property type="component" value="Unassembled WGS sequence"/>
</dbReference>